<dbReference type="EMBL" id="AWGB01000014">
    <property type="protein sequence ID" value="ESQ92328.1"/>
    <property type="molecule type" value="Genomic_DNA"/>
</dbReference>
<gene>
    <name evidence="5" type="ORF">ABENE_09200</name>
</gene>
<keyword evidence="3" id="KW-0378">Hydrolase</keyword>
<dbReference type="STRING" id="1121022.GCA_000376105_02380"/>
<dbReference type="Pfam" id="PF04185">
    <property type="entry name" value="Phosphoesterase"/>
    <property type="match status" value="1"/>
</dbReference>
<dbReference type="InterPro" id="IPR017850">
    <property type="entry name" value="Alkaline_phosphatase_core_sf"/>
</dbReference>
<dbReference type="eggNOG" id="COG3511">
    <property type="taxonomic scope" value="Bacteria"/>
</dbReference>
<keyword evidence="6" id="KW-1185">Reference proteome</keyword>
<evidence type="ECO:0000313" key="5">
    <source>
        <dbReference type="EMBL" id="ESQ92328.1"/>
    </source>
</evidence>
<dbReference type="PROSITE" id="PS51318">
    <property type="entry name" value="TAT"/>
    <property type="match status" value="1"/>
</dbReference>
<organism evidence="5 6">
    <name type="scientific">Asticcacaulis benevestitus DSM 16100 = ATCC BAA-896</name>
    <dbReference type="NCBI Taxonomy" id="1121022"/>
    <lineage>
        <taxon>Bacteria</taxon>
        <taxon>Pseudomonadati</taxon>
        <taxon>Pseudomonadota</taxon>
        <taxon>Alphaproteobacteria</taxon>
        <taxon>Caulobacterales</taxon>
        <taxon>Caulobacteraceae</taxon>
        <taxon>Asticcacaulis</taxon>
    </lineage>
</organism>
<accession>V4RM27</accession>
<dbReference type="Gene3D" id="3.40.720.10">
    <property type="entry name" value="Alkaline Phosphatase, subunit A"/>
    <property type="match status" value="2"/>
</dbReference>
<evidence type="ECO:0000256" key="1">
    <source>
        <dbReference type="ARBA" id="ARBA00009717"/>
    </source>
</evidence>
<dbReference type="Proteomes" id="UP000017837">
    <property type="component" value="Unassembled WGS sequence"/>
</dbReference>
<dbReference type="OrthoDB" id="9770871at2"/>
<dbReference type="GO" id="GO:0034480">
    <property type="term" value="F:phosphatidylcholine phospholipase C activity"/>
    <property type="evidence" value="ECO:0007669"/>
    <property type="project" value="UniProtKB-EC"/>
</dbReference>
<dbReference type="PANTHER" id="PTHR31956:SF1">
    <property type="entry name" value="NON-SPECIFIC PHOSPHOLIPASE C1"/>
    <property type="match status" value="1"/>
</dbReference>
<dbReference type="InterPro" id="IPR017767">
    <property type="entry name" value="PC-PLC"/>
</dbReference>
<dbReference type="PANTHER" id="PTHR31956">
    <property type="entry name" value="NON-SPECIFIC PHOSPHOLIPASE C4-RELATED"/>
    <property type="match status" value="1"/>
</dbReference>
<name>V4RM27_9CAUL</name>
<dbReference type="EC" id="3.1.4.3" evidence="2"/>
<dbReference type="InterPro" id="IPR006311">
    <property type="entry name" value="TAT_signal"/>
</dbReference>
<evidence type="ECO:0000313" key="6">
    <source>
        <dbReference type="Proteomes" id="UP000017837"/>
    </source>
</evidence>
<evidence type="ECO:0000259" key="4">
    <source>
        <dbReference type="Pfam" id="PF05506"/>
    </source>
</evidence>
<protein>
    <recommendedName>
        <fullName evidence="2">phospholipase C</fullName>
        <ecNumber evidence="2">3.1.4.3</ecNumber>
    </recommendedName>
</protein>
<feature type="domain" description="Bacterial phospholipase C C-terminal" evidence="4">
    <location>
        <begin position="617"/>
        <end position="703"/>
    </location>
</feature>
<dbReference type="PATRIC" id="fig|1121022.4.peg.1854"/>
<evidence type="ECO:0000256" key="3">
    <source>
        <dbReference type="ARBA" id="ARBA00022801"/>
    </source>
</evidence>
<dbReference type="InterPro" id="IPR008475">
    <property type="entry name" value="PLipase_C_C"/>
</dbReference>
<feature type="domain" description="Bacterial phospholipase C C-terminal" evidence="4">
    <location>
        <begin position="517"/>
        <end position="604"/>
    </location>
</feature>
<reference evidence="5 6" key="1">
    <citation type="journal article" date="2014" name="Nature">
        <title>Sequential evolution of bacterial morphology by co-option of a developmental regulator.</title>
        <authorList>
            <person name="Jiang C."/>
            <person name="Brown P.J."/>
            <person name="Ducret A."/>
            <person name="Brun Y.V."/>
        </authorList>
    </citation>
    <scope>NUCLEOTIDE SEQUENCE [LARGE SCALE GENOMIC DNA]</scope>
    <source>
        <strain evidence="5 6">DSM 16100</strain>
    </source>
</reference>
<evidence type="ECO:0000256" key="2">
    <source>
        <dbReference type="ARBA" id="ARBA00012018"/>
    </source>
</evidence>
<dbReference type="Pfam" id="PF05506">
    <property type="entry name" value="PLipase_C_C"/>
    <property type="match status" value="2"/>
</dbReference>
<comment type="similarity">
    <text evidence="1">Belongs to the bacterial phospholipase C family.</text>
</comment>
<sequence>MTKTPAFDASRRQLLQMAGAGISLASLASLQKAMATPAHNVSGTLMDVEHVVIFMQENRAFDHYFGTFPGVRGQGDPRPLRLRNGHSVWRQPSDQHPDGFVLPYWADSKTANAYVVDGADQGHDAATIIVNGGHYDQWGVSKQLQNRMTHYKASDLPFYHALAANFTICDAYHCSTLTQTYPNRLHLWTGCNGAGAVGGAPVLSNYGEDETPSADMAEDRPIKAYEWTTYAERLEKAGINWKVYQEYDNFGDNILSVFKPFRPCDKTSNLYKRGRSWVSETKPAPDRTRSDGQQLVEAFRADIANGKLPQVSWIVTAAALSEHPSWTPADGENVCAKLIEALTDHPEVFAKTAFIINYDEAGGLYDHMLPPMPPADDTQGYSGVNVAGEFKDYGHEAGKPNQGLQPLGLGIRIPAMVISPWSRGGFVCSEVFDHVSTIKFMEKRFGVMEPNISAWRRTISGDLTSAFDFKTPNRDLSQLNLPSTDDYKARLLHASQQPSLKIPGVQVAGGQPAQQRPARPLPYAVSANMRQVERNLLIDLLNSGSKAAVFTIHDYGPYAVNGPWRYTLDAGQSHSAGHWNNPHREIYDLAIHGPNGFYRHFTGRLRDDDKLTPDPVAVTLREDNAMGELVVTLQNAGGKQAVLSLAFDPRYARGNLLPAHRDIVLASGETQTLRFNLSPADHWYDLSLTLADTSGWLRRYAGHIETGKASRTDPGIGAMVI</sequence>
<dbReference type="NCBIfam" id="TIGR03396">
    <property type="entry name" value="PC_PLC"/>
    <property type="match status" value="1"/>
</dbReference>
<dbReference type="GO" id="GO:0016042">
    <property type="term" value="P:lipid catabolic process"/>
    <property type="evidence" value="ECO:0007669"/>
    <property type="project" value="InterPro"/>
</dbReference>
<comment type="caution">
    <text evidence="5">The sequence shown here is derived from an EMBL/GenBank/DDBJ whole genome shotgun (WGS) entry which is preliminary data.</text>
</comment>
<dbReference type="AlphaFoldDB" id="V4RM27"/>
<dbReference type="RefSeq" id="WP_018082047.1">
    <property type="nucleotide sequence ID" value="NZ_AQWM01000010.1"/>
</dbReference>
<proteinExistence type="inferred from homology"/>
<dbReference type="InterPro" id="IPR007312">
    <property type="entry name" value="Phosphoesterase"/>
</dbReference>